<sequence>MTMTEAQLPETASINYADEIETVIAGMAEEGKVMFGQGEAGYLWKFKYGTVAVFVQLTGQTDDDTFRVWSPVLPLPAKNEPELMRLLLQMNWEQTFEARYAIVDQEVIVVASRTVADLSPVEISRSITIVATLADDSDEPLAEEFGISN</sequence>
<dbReference type="CDD" id="cd17036">
    <property type="entry name" value="T3SC_YbjN-like_1"/>
    <property type="match status" value="1"/>
</dbReference>
<dbReference type="Gene3D" id="3.30.1460.10">
    <property type="match status" value="1"/>
</dbReference>
<protein>
    <submittedName>
        <fullName evidence="1">YbjN domain-containing protein</fullName>
    </submittedName>
</protein>
<dbReference type="InterPro" id="IPR019660">
    <property type="entry name" value="Put_sensory_transdc_reg_YbjN"/>
</dbReference>
<organism evidence="1">
    <name type="scientific">Planktothricoides sp. SpSt-374</name>
    <dbReference type="NCBI Taxonomy" id="2282167"/>
    <lineage>
        <taxon>Bacteria</taxon>
        <taxon>Bacillati</taxon>
        <taxon>Cyanobacteriota</taxon>
        <taxon>Cyanophyceae</taxon>
        <taxon>Oscillatoriophycideae</taxon>
        <taxon>Oscillatoriales</taxon>
        <taxon>Oscillatoriaceae</taxon>
        <taxon>Planktothricoides</taxon>
    </lineage>
</organism>
<dbReference type="EMBL" id="DSPX01000190">
    <property type="protein sequence ID" value="HGG02539.1"/>
    <property type="molecule type" value="Genomic_DNA"/>
</dbReference>
<name>A0A7C3VJD5_9CYAN</name>
<evidence type="ECO:0000313" key="1">
    <source>
        <dbReference type="EMBL" id="HGG02539.1"/>
    </source>
</evidence>
<reference evidence="1" key="1">
    <citation type="journal article" date="2020" name="mSystems">
        <title>Genome- and Community-Level Interaction Insights into Carbon Utilization and Element Cycling Functions of Hydrothermarchaeota in Hydrothermal Sediment.</title>
        <authorList>
            <person name="Zhou Z."/>
            <person name="Liu Y."/>
            <person name="Xu W."/>
            <person name="Pan J."/>
            <person name="Luo Z.H."/>
            <person name="Li M."/>
        </authorList>
    </citation>
    <scope>NUCLEOTIDE SEQUENCE [LARGE SCALE GENOMIC DNA]</scope>
    <source>
        <strain evidence="1">SpSt-374</strain>
    </source>
</reference>
<dbReference type="AlphaFoldDB" id="A0A7C3VJD5"/>
<dbReference type="Pfam" id="PF10722">
    <property type="entry name" value="YbjN"/>
    <property type="match status" value="1"/>
</dbReference>
<accession>A0A7C3VJD5</accession>
<proteinExistence type="predicted"/>
<comment type="caution">
    <text evidence="1">The sequence shown here is derived from an EMBL/GenBank/DDBJ whole genome shotgun (WGS) entry which is preliminary data.</text>
</comment>
<dbReference type="SUPFAM" id="SSF69635">
    <property type="entry name" value="Type III secretory system chaperone-like"/>
    <property type="match status" value="1"/>
</dbReference>
<gene>
    <name evidence="1" type="ORF">ENR15_18325</name>
</gene>